<sequence>MKYFTRIFLFLLLFSRQFLAAQTDDAQVLEIILQRYYKTEKPVYKGRSQLLYLYCNRANNNEEIFEAIKNRKLPNDFLQQMRVQVVNDQVEKDWSAELNSIYENDKFKLRQKIVECLSLEKYQEVSKRLHLNNQRFMIISKPLYYPKDNIALVKVVFYRNIEHNSGSILLLEKTAAGWEIKEYLSPWAT</sequence>
<organism evidence="2 3">
    <name type="scientific">Flavobacterium noncentrifugens</name>
    <dbReference type="NCBI Taxonomy" id="1128970"/>
    <lineage>
        <taxon>Bacteria</taxon>
        <taxon>Pseudomonadati</taxon>
        <taxon>Bacteroidota</taxon>
        <taxon>Flavobacteriia</taxon>
        <taxon>Flavobacteriales</taxon>
        <taxon>Flavobacteriaceae</taxon>
        <taxon>Flavobacterium</taxon>
    </lineage>
</organism>
<dbReference type="Proteomes" id="UP000199580">
    <property type="component" value="Unassembled WGS sequence"/>
</dbReference>
<dbReference type="STRING" id="1128970.SAMN04487935_1317"/>
<dbReference type="AlphaFoldDB" id="A0A1G8VEE2"/>
<keyword evidence="3" id="KW-1185">Reference proteome</keyword>
<evidence type="ECO:0000313" key="2">
    <source>
        <dbReference type="EMBL" id="SDJ64466.1"/>
    </source>
</evidence>
<accession>A0A1G8VEE2</accession>
<keyword evidence="1" id="KW-0732">Signal</keyword>
<dbReference type="OrthoDB" id="1349113at2"/>
<gene>
    <name evidence="2" type="ORF">SAMN04487935_1317</name>
</gene>
<dbReference type="RefSeq" id="WP_091392968.1">
    <property type="nucleotide sequence ID" value="NZ_BKAI01000003.1"/>
</dbReference>
<evidence type="ECO:0000313" key="3">
    <source>
        <dbReference type="Proteomes" id="UP000199580"/>
    </source>
</evidence>
<name>A0A1G8VEE2_9FLAO</name>
<reference evidence="2 3" key="1">
    <citation type="submission" date="2016-10" db="EMBL/GenBank/DDBJ databases">
        <authorList>
            <person name="de Groot N.N."/>
        </authorList>
    </citation>
    <scope>NUCLEOTIDE SEQUENCE [LARGE SCALE GENOMIC DNA]</scope>
    <source>
        <strain evidence="2 3">CGMCC 1.10076</strain>
    </source>
</reference>
<evidence type="ECO:0000256" key="1">
    <source>
        <dbReference type="SAM" id="SignalP"/>
    </source>
</evidence>
<feature type="signal peptide" evidence="1">
    <location>
        <begin position="1"/>
        <end position="20"/>
    </location>
</feature>
<proteinExistence type="predicted"/>
<feature type="chain" id="PRO_5011615144" description="DUF3828 domain-containing protein" evidence="1">
    <location>
        <begin position="21"/>
        <end position="189"/>
    </location>
</feature>
<evidence type="ECO:0008006" key="4">
    <source>
        <dbReference type="Google" id="ProtNLM"/>
    </source>
</evidence>
<dbReference type="EMBL" id="FNEZ01000002">
    <property type="protein sequence ID" value="SDJ64466.1"/>
    <property type="molecule type" value="Genomic_DNA"/>
</dbReference>
<protein>
    <recommendedName>
        <fullName evidence="4">DUF3828 domain-containing protein</fullName>
    </recommendedName>
</protein>